<evidence type="ECO:0000256" key="1">
    <source>
        <dbReference type="SAM" id="Phobius"/>
    </source>
</evidence>
<feature type="transmembrane region" description="Helical" evidence="1">
    <location>
        <begin position="148"/>
        <end position="172"/>
    </location>
</feature>
<sequence>MTGRPPAERACHLVGLLLIAAGLSHLAVAAADPRPWFGPLSWRKPVTFGLSFGGTLIAVTWVASHLRLAARTRALLLGVFAADCVLEVTGITVQAWRHVPSHFNTETPADALIAYSLAAGGAVLVATLGALALLAFRGRVEGPPSRRLALRAGFALLLAGLGSGVAMIVRGVTLSRAQGPATAYAEAGFLKGFHALTLHAVLLLPALAAYLARRPLPEARRTRLVALATAAYVLLCAATLLLSLLQAA</sequence>
<feature type="transmembrane region" description="Helical" evidence="1">
    <location>
        <begin position="75"/>
        <end position="93"/>
    </location>
</feature>
<dbReference type="EMBL" id="RBAL01000001">
    <property type="protein sequence ID" value="RKN47246.1"/>
    <property type="molecule type" value="Genomic_DNA"/>
</dbReference>
<organism evidence="2 3">
    <name type="scientific">Streptomyces hoynatensis</name>
    <dbReference type="NCBI Taxonomy" id="1141874"/>
    <lineage>
        <taxon>Bacteria</taxon>
        <taxon>Bacillati</taxon>
        <taxon>Actinomycetota</taxon>
        <taxon>Actinomycetes</taxon>
        <taxon>Kitasatosporales</taxon>
        <taxon>Streptomycetaceae</taxon>
        <taxon>Streptomyces</taxon>
    </lineage>
</organism>
<keyword evidence="1" id="KW-0812">Transmembrane</keyword>
<keyword evidence="1" id="KW-1133">Transmembrane helix</keyword>
<keyword evidence="1" id="KW-0472">Membrane</keyword>
<proteinExistence type="predicted"/>
<evidence type="ECO:0000313" key="2">
    <source>
        <dbReference type="EMBL" id="RKN47246.1"/>
    </source>
</evidence>
<evidence type="ECO:0000313" key="3">
    <source>
        <dbReference type="Proteomes" id="UP000272474"/>
    </source>
</evidence>
<protein>
    <submittedName>
        <fullName evidence="2">Uncharacterized protein</fullName>
    </submittedName>
</protein>
<feature type="transmembrane region" description="Helical" evidence="1">
    <location>
        <begin position="113"/>
        <end position="136"/>
    </location>
</feature>
<dbReference type="AlphaFoldDB" id="A0A3A9ZJ50"/>
<dbReference type="Proteomes" id="UP000272474">
    <property type="component" value="Unassembled WGS sequence"/>
</dbReference>
<feature type="transmembrane region" description="Helical" evidence="1">
    <location>
        <begin position="192"/>
        <end position="212"/>
    </location>
</feature>
<comment type="caution">
    <text evidence="2">The sequence shown here is derived from an EMBL/GenBank/DDBJ whole genome shotgun (WGS) entry which is preliminary data.</text>
</comment>
<keyword evidence="3" id="KW-1185">Reference proteome</keyword>
<reference evidence="2 3" key="1">
    <citation type="journal article" date="2014" name="Int. J. Syst. Evol. Microbiol.">
        <title>Streptomyces hoynatensis sp. nov., isolated from deep marine sediment.</title>
        <authorList>
            <person name="Veyisoglu A."/>
            <person name="Sahin N."/>
        </authorList>
    </citation>
    <scope>NUCLEOTIDE SEQUENCE [LARGE SCALE GENOMIC DNA]</scope>
    <source>
        <strain evidence="2 3">KCTC 29097</strain>
    </source>
</reference>
<name>A0A3A9ZJ50_9ACTN</name>
<gene>
    <name evidence="2" type="ORF">D7294_01120</name>
</gene>
<accession>A0A3A9ZJ50</accession>
<dbReference type="OrthoDB" id="343560at2"/>
<feature type="transmembrane region" description="Helical" evidence="1">
    <location>
        <begin position="45"/>
        <end position="63"/>
    </location>
</feature>
<feature type="transmembrane region" description="Helical" evidence="1">
    <location>
        <begin position="224"/>
        <end position="245"/>
    </location>
</feature>